<dbReference type="Proteomes" id="UP000244450">
    <property type="component" value="Unassembled WGS sequence"/>
</dbReference>
<evidence type="ECO:0000256" key="3">
    <source>
        <dbReference type="ARBA" id="ARBA00022692"/>
    </source>
</evidence>
<accession>A0A2T7BK40</accession>
<proteinExistence type="predicted"/>
<keyword evidence="4 6" id="KW-1133">Transmembrane helix</keyword>
<evidence type="ECO:0008006" key="9">
    <source>
        <dbReference type="Google" id="ProtNLM"/>
    </source>
</evidence>
<protein>
    <recommendedName>
        <fullName evidence="9">TIGR00374 family protein</fullName>
    </recommendedName>
</protein>
<evidence type="ECO:0000256" key="5">
    <source>
        <dbReference type="ARBA" id="ARBA00023136"/>
    </source>
</evidence>
<evidence type="ECO:0000256" key="4">
    <source>
        <dbReference type="ARBA" id="ARBA00022989"/>
    </source>
</evidence>
<feature type="transmembrane region" description="Helical" evidence="6">
    <location>
        <begin position="311"/>
        <end position="337"/>
    </location>
</feature>
<gene>
    <name evidence="7" type="ORF">DCC81_00500</name>
</gene>
<feature type="transmembrane region" description="Helical" evidence="6">
    <location>
        <begin position="184"/>
        <end position="210"/>
    </location>
</feature>
<evidence type="ECO:0000256" key="1">
    <source>
        <dbReference type="ARBA" id="ARBA00004651"/>
    </source>
</evidence>
<name>A0A2T7BK40_9BACT</name>
<dbReference type="EMBL" id="QCYK01000001">
    <property type="protein sequence ID" value="PUZ28001.1"/>
    <property type="molecule type" value="Genomic_DNA"/>
</dbReference>
<evidence type="ECO:0000313" key="8">
    <source>
        <dbReference type="Proteomes" id="UP000244450"/>
    </source>
</evidence>
<dbReference type="GO" id="GO:0005886">
    <property type="term" value="C:plasma membrane"/>
    <property type="evidence" value="ECO:0007669"/>
    <property type="project" value="UniProtKB-SubCell"/>
</dbReference>
<dbReference type="InterPro" id="IPR022791">
    <property type="entry name" value="L-PG_synthase/AglD"/>
</dbReference>
<dbReference type="OrthoDB" id="1121314at2"/>
<evidence type="ECO:0000256" key="6">
    <source>
        <dbReference type="SAM" id="Phobius"/>
    </source>
</evidence>
<keyword evidence="2" id="KW-1003">Cell membrane</keyword>
<feature type="transmembrane region" description="Helical" evidence="6">
    <location>
        <begin position="138"/>
        <end position="164"/>
    </location>
</feature>
<keyword evidence="3 6" id="KW-0812">Transmembrane</keyword>
<comment type="subcellular location">
    <subcellularLocation>
        <location evidence="1">Cell membrane</location>
        <topology evidence="1">Multi-pass membrane protein</topology>
    </subcellularLocation>
</comment>
<comment type="caution">
    <text evidence="7">The sequence shown here is derived from an EMBL/GenBank/DDBJ whole genome shotgun (WGS) entry which is preliminary data.</text>
</comment>
<feature type="transmembrane region" description="Helical" evidence="6">
    <location>
        <begin position="59"/>
        <end position="81"/>
    </location>
</feature>
<evidence type="ECO:0000256" key="2">
    <source>
        <dbReference type="ARBA" id="ARBA00022475"/>
    </source>
</evidence>
<organism evidence="7 8">
    <name type="scientific">Chitinophaga parva</name>
    <dbReference type="NCBI Taxonomy" id="2169414"/>
    <lineage>
        <taxon>Bacteria</taxon>
        <taxon>Pseudomonadati</taxon>
        <taxon>Bacteroidota</taxon>
        <taxon>Chitinophagia</taxon>
        <taxon>Chitinophagales</taxon>
        <taxon>Chitinophagaceae</taxon>
        <taxon>Chitinophaga</taxon>
    </lineage>
</organism>
<feature type="transmembrane region" description="Helical" evidence="6">
    <location>
        <begin position="21"/>
        <end position="39"/>
    </location>
</feature>
<dbReference type="Pfam" id="PF03706">
    <property type="entry name" value="LPG_synthase_TM"/>
    <property type="match status" value="1"/>
</dbReference>
<keyword evidence="5 6" id="KW-0472">Membrane</keyword>
<reference evidence="7 8" key="1">
    <citation type="submission" date="2018-04" db="EMBL/GenBank/DDBJ databases">
        <title>Chitinophaga fuyangensis sp. nov., isolated from soil in a chemical factory.</title>
        <authorList>
            <person name="Chen K."/>
        </authorList>
    </citation>
    <scope>NUCLEOTIDE SEQUENCE [LARGE SCALE GENOMIC DNA]</scope>
    <source>
        <strain evidence="7 8">LY-1</strain>
    </source>
</reference>
<keyword evidence="8" id="KW-1185">Reference proteome</keyword>
<evidence type="ECO:0000313" key="7">
    <source>
        <dbReference type="EMBL" id="PUZ28001.1"/>
    </source>
</evidence>
<sequence>MSTNSVFLPKFIRLDKSTKTILKYGLGTVLFVVLAYLIYRQVKQQPDLDEAYRVMRQNLTFRSVVRILTVQLLLMLVNWGIEAWKWQLLVKRLEAISFLRAFRATLAGVSISITTPNRVGEYGGRILYLKNKNKLKGIAVTIVSSFSQLITTIIFGLIGLAYYLYYYSLSAGSEAVMSAGWEKFFVVLLILICIFTIILYFRLPWIVTLFEKIPRLRKVRIFVAIVARYKPRELSILLLLSAVRYVVFSAQYLILLRALGVEIVWWQGFLMNCVIYLALAIIPTFAMAELGIRGQVSVYIMRQLTTNTAGVIYATAAIWVINLCIPAVLGIVLLLGVKIFREK</sequence>
<feature type="transmembrane region" description="Helical" evidence="6">
    <location>
        <begin position="265"/>
        <end position="290"/>
    </location>
</feature>
<dbReference type="AlphaFoldDB" id="A0A2T7BK40"/>
<feature type="transmembrane region" description="Helical" evidence="6">
    <location>
        <begin position="236"/>
        <end position="259"/>
    </location>
</feature>